<dbReference type="InterPro" id="IPR050312">
    <property type="entry name" value="IolE/XylAMocC-like"/>
</dbReference>
<keyword evidence="3" id="KW-1185">Reference proteome</keyword>
<dbReference type="Proteomes" id="UP001595613">
    <property type="component" value="Unassembled WGS sequence"/>
</dbReference>
<evidence type="ECO:0000313" key="2">
    <source>
        <dbReference type="EMBL" id="MFC3704856.1"/>
    </source>
</evidence>
<reference evidence="3" key="1">
    <citation type="journal article" date="2019" name="Int. J. Syst. Evol. Microbiol.">
        <title>The Global Catalogue of Microorganisms (GCM) 10K type strain sequencing project: providing services to taxonomists for standard genome sequencing and annotation.</title>
        <authorList>
            <consortium name="The Broad Institute Genomics Platform"/>
            <consortium name="The Broad Institute Genome Sequencing Center for Infectious Disease"/>
            <person name="Wu L."/>
            <person name="Ma J."/>
        </authorList>
    </citation>
    <scope>NUCLEOTIDE SEQUENCE [LARGE SCALE GENOMIC DNA]</scope>
    <source>
        <strain evidence="3">KCTC 42281</strain>
    </source>
</reference>
<sequence length="358" mass="39481">MLETRTIDIFNPHGTDPAGIDRWEAARVLSAIDLPLQLPHTPEDWPIAAAMLQFPGQTAQGISLREAGPEKWFRDLSIIAAEGFNSVEIPSAWLPIGEMDASEHAEMKAVLKDVGLSVCATSVVRRSIIEKGREEENLALTHAAIDATAAIGSPLICLGLHEALQPQQLDVTWFWTMPTHHNPNDRAKWDQAVAGYQELADHARDVGVEISLELYEGTYLCSADSAVAFLGDIDRDNVGLNPDLGNLVRAQNPIEPWESMAIKTFPHANYWHVKNYSRVELPQSDLYLTTPSPMASGLIDYRKAIAFAVAHGFKGAFLCENYGGDGLSVSAENRRYIQRLLRSISLDAQRSQSEARSK</sequence>
<proteinExistence type="predicted"/>
<evidence type="ECO:0000313" key="3">
    <source>
        <dbReference type="Proteomes" id="UP001595613"/>
    </source>
</evidence>
<dbReference type="PANTHER" id="PTHR12110">
    <property type="entry name" value="HYDROXYPYRUVATE ISOMERASE"/>
    <property type="match status" value="1"/>
</dbReference>
<evidence type="ECO:0000259" key="1">
    <source>
        <dbReference type="Pfam" id="PF01261"/>
    </source>
</evidence>
<dbReference type="SUPFAM" id="SSF51658">
    <property type="entry name" value="Xylose isomerase-like"/>
    <property type="match status" value="1"/>
</dbReference>
<dbReference type="Pfam" id="PF01261">
    <property type="entry name" value="AP_endonuc_2"/>
    <property type="match status" value="1"/>
</dbReference>
<dbReference type="Gene3D" id="3.20.20.150">
    <property type="entry name" value="Divalent-metal-dependent TIM barrel enzymes"/>
    <property type="match status" value="1"/>
</dbReference>
<accession>A0ABV7WZV6</accession>
<comment type="caution">
    <text evidence="2">The sequence shown here is derived from an EMBL/GenBank/DDBJ whole genome shotgun (WGS) entry which is preliminary data.</text>
</comment>
<feature type="domain" description="Xylose isomerase-like TIM barrel" evidence="1">
    <location>
        <begin position="78"/>
        <end position="324"/>
    </location>
</feature>
<gene>
    <name evidence="2" type="ORF">ACFOOL_08815</name>
</gene>
<dbReference type="GO" id="GO:0016853">
    <property type="term" value="F:isomerase activity"/>
    <property type="evidence" value="ECO:0007669"/>
    <property type="project" value="UniProtKB-KW"/>
</dbReference>
<dbReference type="InterPro" id="IPR013022">
    <property type="entry name" value="Xyl_isomerase-like_TIM-brl"/>
</dbReference>
<dbReference type="InterPro" id="IPR036237">
    <property type="entry name" value="Xyl_isomerase-like_sf"/>
</dbReference>
<name>A0ABV7WZV6_9HYPH</name>
<protein>
    <submittedName>
        <fullName evidence="2">Sugar phosphate isomerase/epimerase family protein</fullName>
    </submittedName>
</protein>
<organism evidence="2 3">
    <name type="scientific">Devosia honganensis</name>
    <dbReference type="NCBI Taxonomy" id="1610527"/>
    <lineage>
        <taxon>Bacteria</taxon>
        <taxon>Pseudomonadati</taxon>
        <taxon>Pseudomonadota</taxon>
        <taxon>Alphaproteobacteria</taxon>
        <taxon>Hyphomicrobiales</taxon>
        <taxon>Devosiaceae</taxon>
        <taxon>Devosia</taxon>
    </lineage>
</organism>
<dbReference type="EMBL" id="JBHRYD010000005">
    <property type="protein sequence ID" value="MFC3704856.1"/>
    <property type="molecule type" value="Genomic_DNA"/>
</dbReference>
<dbReference type="RefSeq" id="WP_380096576.1">
    <property type="nucleotide sequence ID" value="NZ_JBHRYD010000005.1"/>
</dbReference>
<keyword evidence="2" id="KW-0413">Isomerase</keyword>
<dbReference type="PANTHER" id="PTHR12110:SF41">
    <property type="entry name" value="INOSOSE DEHYDRATASE"/>
    <property type="match status" value="1"/>
</dbReference>